<dbReference type="EMBL" id="KZ824289">
    <property type="protein sequence ID" value="RAL11304.1"/>
    <property type="molecule type" value="Genomic_DNA"/>
</dbReference>
<dbReference type="RefSeq" id="XP_025550458.1">
    <property type="nucleotide sequence ID" value="XM_025689831.1"/>
</dbReference>
<dbReference type="GeneID" id="37194120"/>
<name>A0A395HYI3_ASPHC</name>
<proteinExistence type="predicted"/>
<sequence length="114" mass="12976">MVAGSVLCCLVSALRFLSRVWWVRIQIGFPLVFLIRHSLGSGYDHVHVLKWVLREIAVPSRSFQLDTPPSVAHTHTAILAHAHSTTHLHFLTHLLCCTTRAFYRWVIGALPREQ</sequence>
<reference evidence="1 2" key="1">
    <citation type="submission" date="2018-02" db="EMBL/GenBank/DDBJ databases">
        <title>The genomes of Aspergillus section Nigri reveals drivers in fungal speciation.</title>
        <authorList>
            <consortium name="DOE Joint Genome Institute"/>
            <person name="Vesth T.C."/>
            <person name="Nybo J."/>
            <person name="Theobald S."/>
            <person name="Brandl J."/>
            <person name="Frisvad J.C."/>
            <person name="Nielsen K.F."/>
            <person name="Lyhne E.K."/>
            <person name="Kogle M.E."/>
            <person name="Kuo A."/>
            <person name="Riley R."/>
            <person name="Clum A."/>
            <person name="Nolan M."/>
            <person name="Lipzen A."/>
            <person name="Salamov A."/>
            <person name="Henrissat B."/>
            <person name="Wiebenga A."/>
            <person name="De vries R.P."/>
            <person name="Grigoriev I.V."/>
            <person name="Mortensen U.H."/>
            <person name="Andersen M.R."/>
            <person name="Baker S.E."/>
        </authorList>
    </citation>
    <scope>NUCLEOTIDE SEQUENCE [LARGE SCALE GENOMIC DNA]</scope>
    <source>
        <strain evidence="1 2">CBS 101889</strain>
    </source>
</reference>
<protein>
    <submittedName>
        <fullName evidence="1">Uncharacterized protein</fullName>
    </submittedName>
</protein>
<gene>
    <name evidence="1" type="ORF">BO97DRAFT_100484</name>
</gene>
<evidence type="ECO:0000313" key="1">
    <source>
        <dbReference type="EMBL" id="RAL11304.1"/>
    </source>
</evidence>
<evidence type="ECO:0000313" key="2">
    <source>
        <dbReference type="Proteomes" id="UP000248961"/>
    </source>
</evidence>
<dbReference type="AlphaFoldDB" id="A0A395HYI3"/>
<organism evidence="1 2">
    <name type="scientific">Aspergillus homomorphus (strain CBS 101889)</name>
    <dbReference type="NCBI Taxonomy" id="1450537"/>
    <lineage>
        <taxon>Eukaryota</taxon>
        <taxon>Fungi</taxon>
        <taxon>Dikarya</taxon>
        <taxon>Ascomycota</taxon>
        <taxon>Pezizomycotina</taxon>
        <taxon>Eurotiomycetes</taxon>
        <taxon>Eurotiomycetidae</taxon>
        <taxon>Eurotiales</taxon>
        <taxon>Aspergillaceae</taxon>
        <taxon>Aspergillus</taxon>
        <taxon>Aspergillus subgen. Circumdati</taxon>
    </lineage>
</organism>
<accession>A0A395HYI3</accession>
<dbReference type="Proteomes" id="UP000248961">
    <property type="component" value="Unassembled WGS sequence"/>
</dbReference>
<keyword evidence="2" id="KW-1185">Reference proteome</keyword>
<dbReference type="VEuPathDB" id="FungiDB:BO97DRAFT_100484"/>